<comment type="cofactor">
    <cofactor evidence="2">
        <name>[4Fe-4S] cluster</name>
        <dbReference type="ChEBI" id="CHEBI:49883"/>
    </cofactor>
</comment>
<evidence type="ECO:0000313" key="14">
    <source>
        <dbReference type="Proteomes" id="UP000198571"/>
    </source>
</evidence>
<dbReference type="Proteomes" id="UP000198571">
    <property type="component" value="Unassembled WGS sequence"/>
</dbReference>
<evidence type="ECO:0000256" key="1">
    <source>
        <dbReference type="ARBA" id="ARBA00001942"/>
    </source>
</evidence>
<evidence type="ECO:0000256" key="2">
    <source>
        <dbReference type="ARBA" id="ARBA00001966"/>
    </source>
</evidence>
<gene>
    <name evidence="13" type="ORF">SAMN05518684_104108</name>
</gene>
<keyword evidence="8" id="KW-0560">Oxidoreductase</keyword>
<dbReference type="AlphaFoldDB" id="A0A1H9SB01"/>
<dbReference type="InterPro" id="IPR006311">
    <property type="entry name" value="TAT_signal"/>
</dbReference>
<dbReference type="GO" id="GO:0046872">
    <property type="term" value="F:metal ion binding"/>
    <property type="evidence" value="ECO:0007669"/>
    <property type="project" value="UniProtKB-KW"/>
</dbReference>
<dbReference type="Gene3D" id="2.20.25.90">
    <property type="entry name" value="ADC-like domains"/>
    <property type="match status" value="1"/>
</dbReference>
<dbReference type="SUPFAM" id="SSF50692">
    <property type="entry name" value="ADC-like"/>
    <property type="match status" value="1"/>
</dbReference>
<dbReference type="GO" id="GO:0016491">
    <property type="term" value="F:oxidoreductase activity"/>
    <property type="evidence" value="ECO:0007669"/>
    <property type="project" value="UniProtKB-KW"/>
</dbReference>
<sequence>MLKPVSRRSFIKASAATAAAVSLTSFDMQSWMTSASAEEKAAISTIPTTCNGCSSQCGMIAYTKNGRLWKLEGHPDHPRSRGTLCARGHGYATLVYSKDRLEQPMKRMENGEYEPISWEQAYKEIGAKLQSIIKEHGPESVALVQDPRPTGKVYATRFIKALGSPNYYTHHVACNNSRDTGFNHTIGGVPSADIANSSYIMFIGRSYGDGIRPSSMSALAQAKENGAKVVIVDPRKNNTAPFADQWLPIRPGTDLALVLAMSHVLIEKDLYDEGFIEDHATGFEEFKKEVEQYTPEWAEEVTGIDAQTIETIATDMGEAKPKAVIEQSWRGAFGCNYKNSTETGRAVALFNAMLGNIQQEGGYIFGASAGLGDLDPNQFPAPPEPDAVKDGEEDFPLAPRGRGVANIVPLRAKEGKMKAAFYHHSNAALGYGNPEYYKEALNEMDLIVTIDVQMSETALLSHYVLPEPSYMERDDAVDGVGGGTATVVLRQKAVDRVHPNTKPADEIFTELAKASGVGEYFTFTLEDYNKAAVEPLGITMDELREKGSIPLEDKKADIGTVPEFNTPSGKVEFASQTFEDAGFNAVPTWIPPLVEPKNGSYRLTTGKQAIHSHTQTANIPMLMQITKDYDLERLWMNRQEAKKKGIQDGDLVEVSSESASSTVKVKLTDRLHPETVYIPSHYGITSKYLTTAKGVGFSYMEHVPFHFQPMSGCSMIHEVIVDVRKVDA</sequence>
<dbReference type="EMBL" id="FOGT01000004">
    <property type="protein sequence ID" value="SER81745.1"/>
    <property type="molecule type" value="Genomic_DNA"/>
</dbReference>
<keyword evidence="6" id="KW-0479">Metal-binding</keyword>
<dbReference type="InterPro" id="IPR006963">
    <property type="entry name" value="Mopterin_OxRdtase_4Fe-4S_dom"/>
</dbReference>
<keyword evidence="9" id="KW-0408">Iron</keyword>
<feature type="chain" id="PRO_5038719220" evidence="11">
    <location>
        <begin position="19"/>
        <end position="728"/>
    </location>
</feature>
<evidence type="ECO:0000256" key="11">
    <source>
        <dbReference type="SAM" id="SignalP"/>
    </source>
</evidence>
<dbReference type="Pfam" id="PF04879">
    <property type="entry name" value="Molybdop_Fe4S4"/>
    <property type="match status" value="1"/>
</dbReference>
<dbReference type="PROSITE" id="PS51318">
    <property type="entry name" value="TAT"/>
    <property type="match status" value="1"/>
</dbReference>
<evidence type="ECO:0000256" key="7">
    <source>
        <dbReference type="ARBA" id="ARBA00022729"/>
    </source>
</evidence>
<feature type="signal peptide" evidence="11">
    <location>
        <begin position="1"/>
        <end position="18"/>
    </location>
</feature>
<keyword evidence="10" id="KW-0411">Iron-sulfur</keyword>
<dbReference type="RefSeq" id="WP_093048808.1">
    <property type="nucleotide sequence ID" value="NZ_FOGT01000004.1"/>
</dbReference>
<dbReference type="InterPro" id="IPR006657">
    <property type="entry name" value="MoPterin_dinucl-bd_dom"/>
</dbReference>
<proteinExistence type="inferred from homology"/>
<evidence type="ECO:0000313" key="13">
    <source>
        <dbReference type="EMBL" id="SER81745.1"/>
    </source>
</evidence>
<dbReference type="STRING" id="1601833.SAMN05518684_104108"/>
<dbReference type="PROSITE" id="PS51669">
    <property type="entry name" value="4FE4S_MOW_BIS_MGD"/>
    <property type="match status" value="1"/>
</dbReference>
<dbReference type="Gene3D" id="3.40.50.740">
    <property type="match status" value="1"/>
</dbReference>
<evidence type="ECO:0000256" key="5">
    <source>
        <dbReference type="ARBA" id="ARBA00022505"/>
    </source>
</evidence>
<evidence type="ECO:0000256" key="8">
    <source>
        <dbReference type="ARBA" id="ARBA00023002"/>
    </source>
</evidence>
<evidence type="ECO:0000256" key="3">
    <source>
        <dbReference type="ARBA" id="ARBA00010312"/>
    </source>
</evidence>
<dbReference type="PROSITE" id="PS00551">
    <property type="entry name" value="MOLYBDOPTERIN_PROK_1"/>
    <property type="match status" value="1"/>
</dbReference>
<dbReference type="PANTHER" id="PTHR43742:SF9">
    <property type="entry name" value="TETRATHIONATE REDUCTASE SUBUNIT A"/>
    <property type="match status" value="1"/>
</dbReference>
<dbReference type="NCBIfam" id="TIGR01409">
    <property type="entry name" value="TAT_signal_seq"/>
    <property type="match status" value="1"/>
</dbReference>
<dbReference type="InterPro" id="IPR009010">
    <property type="entry name" value="Asp_de-COase-like_dom_sf"/>
</dbReference>
<dbReference type="Pfam" id="PF10518">
    <property type="entry name" value="TAT_signal"/>
    <property type="match status" value="1"/>
</dbReference>
<reference evidence="14" key="1">
    <citation type="submission" date="2016-10" db="EMBL/GenBank/DDBJ databases">
        <authorList>
            <person name="Varghese N."/>
            <person name="Submissions S."/>
        </authorList>
    </citation>
    <scope>NUCLEOTIDE SEQUENCE [LARGE SCALE GENOMIC DNA]</scope>
    <source>
        <strain evidence="14">S9</strain>
    </source>
</reference>
<dbReference type="OrthoDB" id="9803192at2"/>
<dbReference type="Pfam" id="PF00384">
    <property type="entry name" value="Molybdopterin"/>
    <property type="match status" value="1"/>
</dbReference>
<dbReference type="Gene3D" id="3.40.228.10">
    <property type="entry name" value="Dimethylsulfoxide Reductase, domain 2"/>
    <property type="match status" value="1"/>
</dbReference>
<protein>
    <submittedName>
        <fullName evidence="13">Thiosulfate reductase / polysulfide reductase chain A</fullName>
    </submittedName>
</protein>
<dbReference type="GO" id="GO:0043546">
    <property type="term" value="F:molybdopterin cofactor binding"/>
    <property type="evidence" value="ECO:0007669"/>
    <property type="project" value="InterPro"/>
</dbReference>
<dbReference type="Gene3D" id="3.30.2070.10">
    <property type="entry name" value="Formate dehydrogenase/DMSO reductase"/>
    <property type="match status" value="1"/>
</dbReference>
<keyword evidence="5" id="KW-0500">Molybdenum</keyword>
<dbReference type="SUPFAM" id="SSF53706">
    <property type="entry name" value="Formate dehydrogenase/DMSO reductase, domains 1-3"/>
    <property type="match status" value="1"/>
</dbReference>
<dbReference type="Pfam" id="PF01568">
    <property type="entry name" value="Molydop_binding"/>
    <property type="match status" value="1"/>
</dbReference>
<organism evidence="13 14">
    <name type="scientific">Salipaludibacillus aurantiacus</name>
    <dbReference type="NCBI Taxonomy" id="1601833"/>
    <lineage>
        <taxon>Bacteria</taxon>
        <taxon>Bacillati</taxon>
        <taxon>Bacillota</taxon>
        <taxon>Bacilli</taxon>
        <taxon>Bacillales</taxon>
        <taxon>Bacillaceae</taxon>
    </lineage>
</organism>
<name>A0A1H9SB01_9BACI</name>
<keyword evidence="4" id="KW-0004">4Fe-4S</keyword>
<dbReference type="SMART" id="SM00926">
    <property type="entry name" value="Molybdop_Fe4S4"/>
    <property type="match status" value="1"/>
</dbReference>
<dbReference type="InterPro" id="IPR027467">
    <property type="entry name" value="MopterinOxRdtase_cofactor_BS"/>
</dbReference>
<evidence type="ECO:0000259" key="12">
    <source>
        <dbReference type="PROSITE" id="PS51669"/>
    </source>
</evidence>
<evidence type="ECO:0000256" key="6">
    <source>
        <dbReference type="ARBA" id="ARBA00022723"/>
    </source>
</evidence>
<keyword evidence="7 11" id="KW-0732">Signal</keyword>
<dbReference type="InterPro" id="IPR006656">
    <property type="entry name" value="Mopterin_OxRdtase"/>
</dbReference>
<keyword evidence="14" id="KW-1185">Reference proteome</keyword>
<evidence type="ECO:0000256" key="10">
    <source>
        <dbReference type="ARBA" id="ARBA00023014"/>
    </source>
</evidence>
<dbReference type="InterPro" id="IPR019546">
    <property type="entry name" value="TAT_signal_bac_arc"/>
</dbReference>
<comment type="similarity">
    <text evidence="3">Belongs to the prokaryotic molybdopterin-containing oxidoreductase family.</text>
</comment>
<dbReference type="PANTHER" id="PTHR43742">
    <property type="entry name" value="TRIMETHYLAMINE-N-OXIDE REDUCTASE"/>
    <property type="match status" value="1"/>
</dbReference>
<comment type="cofactor">
    <cofactor evidence="1">
        <name>Mo-bis(molybdopterin guanine dinucleotide)</name>
        <dbReference type="ChEBI" id="CHEBI:60539"/>
    </cofactor>
</comment>
<feature type="domain" description="4Fe-4S Mo/W bis-MGD-type" evidence="12">
    <location>
        <begin position="43"/>
        <end position="99"/>
    </location>
</feature>
<accession>A0A1H9SB01</accession>
<evidence type="ECO:0000256" key="4">
    <source>
        <dbReference type="ARBA" id="ARBA00022485"/>
    </source>
</evidence>
<dbReference type="GO" id="GO:0051539">
    <property type="term" value="F:4 iron, 4 sulfur cluster binding"/>
    <property type="evidence" value="ECO:0007669"/>
    <property type="project" value="UniProtKB-KW"/>
</dbReference>
<dbReference type="InterPro" id="IPR050612">
    <property type="entry name" value="Prok_Mopterin_Oxidored"/>
</dbReference>
<dbReference type="Gene3D" id="2.40.40.20">
    <property type="match status" value="1"/>
</dbReference>
<evidence type="ECO:0000256" key="9">
    <source>
        <dbReference type="ARBA" id="ARBA00023004"/>
    </source>
</evidence>